<dbReference type="GO" id="GO:0003684">
    <property type="term" value="F:damaged DNA binding"/>
    <property type="evidence" value="ECO:0007669"/>
    <property type="project" value="InterPro"/>
</dbReference>
<dbReference type="GO" id="GO:0005829">
    <property type="term" value="C:cytosol"/>
    <property type="evidence" value="ECO:0007669"/>
    <property type="project" value="TreeGrafter"/>
</dbReference>
<proteinExistence type="inferred from homology"/>
<accession>A0A6I4VTH8</accession>
<evidence type="ECO:0000256" key="3">
    <source>
        <dbReference type="ARBA" id="ARBA00022490"/>
    </source>
</evidence>
<dbReference type="GO" id="GO:0042276">
    <property type="term" value="P:error-prone translesion synthesis"/>
    <property type="evidence" value="ECO:0007669"/>
    <property type="project" value="TreeGrafter"/>
</dbReference>
<dbReference type="PROSITE" id="PS50173">
    <property type="entry name" value="UMUC"/>
    <property type="match status" value="1"/>
</dbReference>
<keyword evidence="9 13" id="KW-0460">Magnesium</keyword>
<keyword evidence="13" id="KW-0515">Mutator protein</keyword>
<dbReference type="Pfam" id="PF11799">
    <property type="entry name" value="IMS_C"/>
    <property type="match status" value="1"/>
</dbReference>
<keyword evidence="7 13" id="KW-0479">Metal-binding</keyword>
<feature type="site" description="Substrate discrimination" evidence="13">
    <location>
        <position position="11"/>
    </location>
</feature>
<dbReference type="Gene3D" id="3.30.1490.100">
    <property type="entry name" value="DNA polymerase, Y-family, little finger domain"/>
    <property type="match status" value="1"/>
</dbReference>
<dbReference type="InterPro" id="IPR022880">
    <property type="entry name" value="DNApol_IV"/>
</dbReference>
<keyword evidence="5 13" id="KW-0548">Nucleotidyltransferase</keyword>
<comment type="catalytic activity">
    <reaction evidence="12 13">
        <text>DNA(n) + a 2'-deoxyribonucleoside 5'-triphosphate = DNA(n+1) + diphosphate</text>
        <dbReference type="Rhea" id="RHEA:22508"/>
        <dbReference type="Rhea" id="RHEA-COMP:17339"/>
        <dbReference type="Rhea" id="RHEA-COMP:17340"/>
        <dbReference type="ChEBI" id="CHEBI:33019"/>
        <dbReference type="ChEBI" id="CHEBI:61560"/>
        <dbReference type="ChEBI" id="CHEBI:173112"/>
        <dbReference type="EC" id="2.7.7.7"/>
    </reaction>
</comment>
<feature type="domain" description="UmuC" evidence="14">
    <location>
        <begin position="2"/>
        <end position="187"/>
    </location>
</feature>
<dbReference type="InterPro" id="IPR050116">
    <property type="entry name" value="DNA_polymerase-Y"/>
</dbReference>
<evidence type="ECO:0000256" key="5">
    <source>
        <dbReference type="ARBA" id="ARBA00022695"/>
    </source>
</evidence>
<evidence type="ECO:0000256" key="7">
    <source>
        <dbReference type="ARBA" id="ARBA00022723"/>
    </source>
</evidence>
<keyword evidence="8 13" id="KW-0227">DNA damage</keyword>
<keyword evidence="13" id="KW-0239">DNA-directed DNA polymerase</keyword>
<evidence type="ECO:0000256" key="6">
    <source>
        <dbReference type="ARBA" id="ARBA00022705"/>
    </source>
</evidence>
<keyword evidence="6 13" id="KW-0235">DNA replication</keyword>
<evidence type="ECO:0000313" key="15">
    <source>
        <dbReference type="EMBL" id="MXQ53801.1"/>
    </source>
</evidence>
<dbReference type="InterPro" id="IPR043502">
    <property type="entry name" value="DNA/RNA_pol_sf"/>
</dbReference>
<dbReference type="GO" id="GO:0006261">
    <property type="term" value="P:DNA-templated DNA replication"/>
    <property type="evidence" value="ECO:0007669"/>
    <property type="project" value="UniProtKB-UniRule"/>
</dbReference>
<reference evidence="15 16" key="1">
    <citation type="submission" date="2019-12" db="EMBL/GenBank/DDBJ databases">
        <title>Whole-genome analyses of novel actinobacteria.</title>
        <authorList>
            <person name="Sahin N."/>
            <person name="Saygin H."/>
        </authorList>
    </citation>
    <scope>NUCLEOTIDE SEQUENCE [LARGE SCALE GENOMIC DNA]</scope>
    <source>
        <strain evidence="15 16">KC615</strain>
    </source>
</reference>
<evidence type="ECO:0000256" key="8">
    <source>
        <dbReference type="ARBA" id="ARBA00022763"/>
    </source>
</evidence>
<protein>
    <recommendedName>
        <fullName evidence="13">DNA polymerase IV</fullName>
        <shortName evidence="13">Pol IV</shortName>
        <ecNumber evidence="13">2.7.7.7</ecNumber>
    </recommendedName>
</protein>
<keyword evidence="11 13" id="KW-0234">DNA repair</keyword>
<name>A0A6I4VTH8_9BACL</name>
<dbReference type="NCBIfam" id="NF002848">
    <property type="entry name" value="PRK03103.1"/>
    <property type="match status" value="1"/>
</dbReference>
<evidence type="ECO:0000256" key="1">
    <source>
        <dbReference type="ARBA" id="ARBA00004496"/>
    </source>
</evidence>
<evidence type="ECO:0000256" key="2">
    <source>
        <dbReference type="ARBA" id="ARBA00010945"/>
    </source>
</evidence>
<dbReference type="RefSeq" id="WP_160801161.1">
    <property type="nucleotide sequence ID" value="NZ_WUUL01000005.1"/>
</dbReference>
<dbReference type="SUPFAM" id="SSF56672">
    <property type="entry name" value="DNA/RNA polymerases"/>
    <property type="match status" value="1"/>
</dbReference>
<evidence type="ECO:0000256" key="9">
    <source>
        <dbReference type="ARBA" id="ARBA00022842"/>
    </source>
</evidence>
<dbReference type="Proteomes" id="UP000430692">
    <property type="component" value="Unassembled WGS sequence"/>
</dbReference>
<dbReference type="EC" id="2.7.7.7" evidence="13"/>
<dbReference type="PANTHER" id="PTHR11076:SF35">
    <property type="entry name" value="DNA REPAIR PROTEIN HOMOLOG YOBH"/>
    <property type="match status" value="1"/>
</dbReference>
<dbReference type="InterPro" id="IPR053848">
    <property type="entry name" value="IMS_HHH_1"/>
</dbReference>
<feature type="binding site" evidence="13">
    <location>
        <position position="6"/>
    </location>
    <ligand>
        <name>Mg(2+)</name>
        <dbReference type="ChEBI" id="CHEBI:18420"/>
    </ligand>
</feature>
<dbReference type="Pfam" id="PF00817">
    <property type="entry name" value="IMS"/>
    <property type="match status" value="1"/>
</dbReference>
<comment type="caution">
    <text evidence="15">The sequence shown here is derived from an EMBL/GenBank/DDBJ whole genome shotgun (WGS) entry which is preliminary data.</text>
</comment>
<keyword evidence="16" id="KW-1185">Reference proteome</keyword>
<keyword evidence="4 13" id="KW-0808">Transferase</keyword>
<comment type="function">
    <text evidence="13">Poorly processive, error-prone DNA polymerase involved in untargeted mutagenesis. Copies undamaged DNA at stalled replication forks, which arise in vivo from mismatched or misaligned primer ends. These misaligned primers can be extended by PolIV. Exhibits no 3'-5' exonuclease (proofreading) activity. May be involved in translesional synthesis, in conjunction with the beta clamp from PolIII.</text>
</comment>
<dbReference type="AlphaFoldDB" id="A0A6I4VTH8"/>
<keyword evidence="3 13" id="KW-0963">Cytoplasm</keyword>
<dbReference type="GO" id="GO:0006281">
    <property type="term" value="P:DNA repair"/>
    <property type="evidence" value="ECO:0007669"/>
    <property type="project" value="UniProtKB-UniRule"/>
</dbReference>
<dbReference type="Pfam" id="PF21999">
    <property type="entry name" value="IMS_HHH_1"/>
    <property type="match status" value="1"/>
</dbReference>
<dbReference type="HAMAP" id="MF_01113">
    <property type="entry name" value="DNApol_IV"/>
    <property type="match status" value="1"/>
</dbReference>
<dbReference type="EMBL" id="WUUL01000005">
    <property type="protein sequence ID" value="MXQ53801.1"/>
    <property type="molecule type" value="Genomic_DNA"/>
</dbReference>
<dbReference type="Gene3D" id="3.30.70.270">
    <property type="match status" value="1"/>
</dbReference>
<comment type="subcellular location">
    <subcellularLocation>
        <location evidence="1 13">Cytoplasm</location>
    </subcellularLocation>
</comment>
<gene>
    <name evidence="13" type="primary">dinB</name>
    <name evidence="15" type="ORF">GSM42_08700</name>
</gene>
<evidence type="ECO:0000256" key="12">
    <source>
        <dbReference type="ARBA" id="ARBA00049244"/>
    </source>
</evidence>
<evidence type="ECO:0000256" key="4">
    <source>
        <dbReference type="ARBA" id="ARBA00022679"/>
    </source>
</evidence>
<dbReference type="PANTHER" id="PTHR11076">
    <property type="entry name" value="DNA REPAIR POLYMERASE UMUC / TRANSFERASE FAMILY MEMBER"/>
    <property type="match status" value="1"/>
</dbReference>
<dbReference type="Gene3D" id="3.40.1170.60">
    <property type="match status" value="1"/>
</dbReference>
<dbReference type="GO" id="GO:0009432">
    <property type="term" value="P:SOS response"/>
    <property type="evidence" value="ECO:0007669"/>
    <property type="project" value="TreeGrafter"/>
</dbReference>
<keyword evidence="10 13" id="KW-0238">DNA-binding</keyword>
<feature type="active site" evidence="13">
    <location>
        <position position="103"/>
    </location>
</feature>
<dbReference type="InterPro" id="IPR001126">
    <property type="entry name" value="UmuC"/>
</dbReference>
<comment type="similarity">
    <text evidence="2 13">Belongs to the DNA polymerase type-Y family.</text>
</comment>
<comment type="subunit">
    <text evidence="13">Monomer.</text>
</comment>
<comment type="cofactor">
    <cofactor evidence="13">
        <name>Mg(2+)</name>
        <dbReference type="ChEBI" id="CHEBI:18420"/>
    </cofactor>
    <text evidence="13">Binds 2 magnesium ions per subunit.</text>
</comment>
<evidence type="ECO:0000256" key="13">
    <source>
        <dbReference type="HAMAP-Rule" id="MF_01113"/>
    </source>
</evidence>
<evidence type="ECO:0000313" key="16">
    <source>
        <dbReference type="Proteomes" id="UP000430692"/>
    </source>
</evidence>
<evidence type="ECO:0000256" key="10">
    <source>
        <dbReference type="ARBA" id="ARBA00023125"/>
    </source>
</evidence>
<dbReference type="InterPro" id="IPR043128">
    <property type="entry name" value="Rev_trsase/Diguanyl_cyclase"/>
</dbReference>
<dbReference type="SUPFAM" id="SSF100879">
    <property type="entry name" value="Lesion bypass DNA polymerase (Y-family), little finger domain"/>
    <property type="match status" value="1"/>
</dbReference>
<sequence length="406" mass="45355">MILLVDIQSFYASVEKAHNPDLKNRPVVVSGDPNRRSGVILAACPIAKSYGIKNAETLWEAMKACPEVVVVKPRMELYLQISLQITAVLERFTDLVEPYSIDEQFLDVTGSERLFGSAEEISKKIQQAIYEEAHVYARVGIGPNKVLSKMACDNFAKKNKQGIFRLDQTNIKETLWTLPVSSCFGVGRRMTRNLQRIGITTIGELAQYPLEKLQKHWGINGHVLWMTANGMDLSPVTLSSFSKQKAIGHHMTLPRDYRTAEEIEVILLELCEEVCRRVRRQHLAGITIHVGCRGADFDIPTGFSRQQKLPQSQNETMPVYHAAKQLFHQYWDGAPIRSVGVSLGGLSPESPMQLDLFADRSKQRALGAVVDELKDRYGSTAILHAASLTSAGQALERAKKIGGHYR</sequence>
<dbReference type="InterPro" id="IPR017961">
    <property type="entry name" value="DNA_pol_Y-fam_little_finger"/>
</dbReference>
<dbReference type="GO" id="GO:0003887">
    <property type="term" value="F:DNA-directed DNA polymerase activity"/>
    <property type="evidence" value="ECO:0007669"/>
    <property type="project" value="UniProtKB-UniRule"/>
</dbReference>
<evidence type="ECO:0000256" key="11">
    <source>
        <dbReference type="ARBA" id="ARBA00023204"/>
    </source>
</evidence>
<dbReference type="GO" id="GO:0000287">
    <property type="term" value="F:magnesium ion binding"/>
    <property type="evidence" value="ECO:0007669"/>
    <property type="project" value="UniProtKB-UniRule"/>
</dbReference>
<feature type="binding site" evidence="13">
    <location>
        <position position="102"/>
    </location>
    <ligand>
        <name>Mg(2+)</name>
        <dbReference type="ChEBI" id="CHEBI:18420"/>
    </ligand>
</feature>
<dbReference type="Gene3D" id="1.10.150.20">
    <property type="entry name" value="5' to 3' exonuclease, C-terminal subdomain"/>
    <property type="match status" value="1"/>
</dbReference>
<dbReference type="InterPro" id="IPR036775">
    <property type="entry name" value="DNA_pol_Y-fam_lit_finger_sf"/>
</dbReference>
<organism evidence="15 16">
    <name type="scientific">Shimazuella alba</name>
    <dbReference type="NCBI Taxonomy" id="2690964"/>
    <lineage>
        <taxon>Bacteria</taxon>
        <taxon>Bacillati</taxon>
        <taxon>Bacillota</taxon>
        <taxon>Bacilli</taxon>
        <taxon>Bacillales</taxon>
        <taxon>Thermoactinomycetaceae</taxon>
        <taxon>Shimazuella</taxon>
    </lineage>
</organism>
<dbReference type="CDD" id="cd01700">
    <property type="entry name" value="PolY_Pol_V_umuC"/>
    <property type="match status" value="1"/>
</dbReference>
<evidence type="ECO:0000259" key="14">
    <source>
        <dbReference type="PROSITE" id="PS50173"/>
    </source>
</evidence>